<evidence type="ECO:0000313" key="6">
    <source>
        <dbReference type="Proteomes" id="UP001064879"/>
    </source>
</evidence>
<feature type="transmembrane region" description="Helical" evidence="4">
    <location>
        <begin position="12"/>
        <end position="35"/>
    </location>
</feature>
<dbReference type="GO" id="GO:0004715">
    <property type="term" value="F:non-membrane spanning protein tyrosine kinase activity"/>
    <property type="evidence" value="ECO:0007669"/>
    <property type="project" value="UniProtKB-EC"/>
</dbReference>
<keyword evidence="6" id="KW-1185">Reference proteome</keyword>
<name>A0ABY5SRT6_9MICO</name>
<keyword evidence="4" id="KW-0472">Membrane</keyword>
<evidence type="ECO:0000313" key="5">
    <source>
        <dbReference type="EMBL" id="UVI35784.1"/>
    </source>
</evidence>
<reference evidence="5" key="1">
    <citation type="submission" date="2022-03" db="EMBL/GenBank/DDBJ databases">
        <title>Brevibacterium spongiae sp. nov., isolated from marine sponge.</title>
        <authorList>
            <person name="Li Z."/>
            <person name="Zhang M."/>
        </authorList>
    </citation>
    <scope>NUCLEOTIDE SEQUENCE</scope>
    <source>
        <strain evidence="5">WHS-Z9</strain>
    </source>
</reference>
<dbReference type="NCBIfam" id="TIGR01007">
    <property type="entry name" value="eps_fam"/>
    <property type="match status" value="1"/>
</dbReference>
<dbReference type="PANTHER" id="PTHR32309">
    <property type="entry name" value="TYROSINE-PROTEIN KINASE"/>
    <property type="match status" value="1"/>
</dbReference>
<dbReference type="InterPro" id="IPR050445">
    <property type="entry name" value="Bact_polysacc_biosynth/exp"/>
</dbReference>
<evidence type="ECO:0000256" key="4">
    <source>
        <dbReference type="SAM" id="Phobius"/>
    </source>
</evidence>
<dbReference type="SUPFAM" id="SSF52540">
    <property type="entry name" value="P-loop containing nucleoside triphosphate hydrolases"/>
    <property type="match status" value="1"/>
</dbReference>
<keyword evidence="4" id="KW-0812">Transmembrane</keyword>
<sequence>MKIPQLVRLLRRHLIMLIVMLLAGGAAGFGVYSLLPPSYSARTELFVSVPTSGDPYEMRMASDFIKERIQTYVGMVGTESVLEPVITDLDLNTTPGELASQVEAISDPETVLITVQASAGDADSAARLSTAVSRSLTERISMLENPGKTDSSAIDLIEANEAVSPQRPDGLPSWLFIPIGALFGLAAGIAIAVIRGTYDNVVRTKTDLTAVTAAPLLAAVPEDREIIYRSNRDEPAIGGVRGESILRLRTNLRFAHVDEDSTVLLVASSRPGEGKTTIGIDLAVASARAGQSVVIVDADLRRPSVAPRLGLEGAAGLTTALVSGLGLDELLQTWGDDDLHVLAAGEIPPNPTELLETRAMAELVAELTGRFDLVIIDGPPLLPVADGLVLSKLASRTLLVAAAGQVKARTVAESVRALDELEAPIGLVLNRVQMSSAEVDRHRTYGIRAVVPDEPQAAEYSDDRERSSASVRASGEEAVGTETRPMPLVPDEGFSRS</sequence>
<proteinExistence type="predicted"/>
<organism evidence="5 6">
    <name type="scientific">Brevibacterium spongiae</name>
    <dbReference type="NCBI Taxonomy" id="2909672"/>
    <lineage>
        <taxon>Bacteria</taxon>
        <taxon>Bacillati</taxon>
        <taxon>Actinomycetota</taxon>
        <taxon>Actinomycetes</taxon>
        <taxon>Micrococcales</taxon>
        <taxon>Brevibacteriaceae</taxon>
        <taxon>Brevibacterium</taxon>
    </lineage>
</organism>
<keyword evidence="4" id="KW-1133">Transmembrane helix</keyword>
<feature type="region of interest" description="Disordered" evidence="3">
    <location>
        <begin position="453"/>
        <end position="497"/>
    </location>
</feature>
<dbReference type="Proteomes" id="UP001064879">
    <property type="component" value="Chromosome"/>
</dbReference>
<dbReference type="InterPro" id="IPR005702">
    <property type="entry name" value="Wzc-like_C"/>
</dbReference>
<accession>A0ABY5SRT6</accession>
<evidence type="ECO:0000256" key="3">
    <source>
        <dbReference type="SAM" id="MobiDB-lite"/>
    </source>
</evidence>
<dbReference type="RefSeq" id="WP_265418401.1">
    <property type="nucleotide sequence ID" value="NZ_CP093443.1"/>
</dbReference>
<gene>
    <name evidence="5" type="ORF">L1F31_16965</name>
</gene>
<feature type="transmembrane region" description="Helical" evidence="4">
    <location>
        <begin position="174"/>
        <end position="194"/>
    </location>
</feature>
<dbReference type="Gene3D" id="3.40.50.300">
    <property type="entry name" value="P-loop containing nucleotide triphosphate hydrolases"/>
    <property type="match status" value="1"/>
</dbReference>
<dbReference type="Pfam" id="PF10609">
    <property type="entry name" value="ParA"/>
    <property type="match status" value="1"/>
</dbReference>
<evidence type="ECO:0000256" key="1">
    <source>
        <dbReference type="ARBA" id="ARBA00022741"/>
    </source>
</evidence>
<dbReference type="InterPro" id="IPR033756">
    <property type="entry name" value="YlxH/NBP35"/>
</dbReference>
<evidence type="ECO:0000256" key="2">
    <source>
        <dbReference type="ARBA" id="ARBA00022840"/>
    </source>
</evidence>
<dbReference type="InterPro" id="IPR027417">
    <property type="entry name" value="P-loop_NTPase"/>
</dbReference>
<dbReference type="PANTHER" id="PTHR32309:SF13">
    <property type="entry name" value="FERRIC ENTEROBACTIN TRANSPORT PROTEIN FEPE"/>
    <property type="match status" value="1"/>
</dbReference>
<protein>
    <submittedName>
        <fullName evidence="5">Polysaccharide biosynthesis tyrosine autokinase</fullName>
        <ecNumber evidence="5">2.7.10.2</ecNumber>
    </submittedName>
</protein>
<dbReference type="CDD" id="cd05387">
    <property type="entry name" value="BY-kinase"/>
    <property type="match status" value="1"/>
</dbReference>
<keyword evidence="1" id="KW-0547">Nucleotide-binding</keyword>
<keyword evidence="2" id="KW-0067">ATP-binding</keyword>
<dbReference type="EMBL" id="CP093443">
    <property type="protein sequence ID" value="UVI35784.1"/>
    <property type="molecule type" value="Genomic_DNA"/>
</dbReference>
<dbReference type="EC" id="2.7.10.2" evidence="5"/>
<keyword evidence="5" id="KW-0808">Transferase</keyword>